<keyword evidence="6 11" id="KW-1133">Transmembrane helix</keyword>
<comment type="subcellular location">
    <subcellularLocation>
        <location evidence="1">Cell membrane</location>
        <topology evidence="1">Multi-pass membrane protein</topology>
    </subcellularLocation>
</comment>
<dbReference type="SUPFAM" id="SSF81321">
    <property type="entry name" value="Family A G protein-coupled receptor-like"/>
    <property type="match status" value="1"/>
</dbReference>
<evidence type="ECO:0000259" key="12">
    <source>
        <dbReference type="PROSITE" id="PS50262"/>
    </source>
</evidence>
<protein>
    <submittedName>
        <fullName evidence="14">Olfactory receptor 10AG1-like</fullName>
    </submittedName>
</protein>
<evidence type="ECO:0000256" key="3">
    <source>
        <dbReference type="ARBA" id="ARBA00022606"/>
    </source>
</evidence>
<dbReference type="GO" id="GO:0004930">
    <property type="term" value="F:G protein-coupled receptor activity"/>
    <property type="evidence" value="ECO:0007669"/>
    <property type="project" value="UniProtKB-KW"/>
</dbReference>
<feature type="transmembrane region" description="Helical" evidence="11">
    <location>
        <begin position="203"/>
        <end position="222"/>
    </location>
</feature>
<keyword evidence="5" id="KW-0552">Olfaction</keyword>
<keyword evidence="3" id="KW-0716">Sensory transduction</keyword>
<evidence type="ECO:0000256" key="5">
    <source>
        <dbReference type="ARBA" id="ARBA00022725"/>
    </source>
</evidence>
<dbReference type="Proteomes" id="UP000886700">
    <property type="component" value="Unplaced"/>
</dbReference>
<dbReference type="AlphaFoldDB" id="A0A1U7Q382"/>
<evidence type="ECO:0000256" key="2">
    <source>
        <dbReference type="ARBA" id="ARBA00022475"/>
    </source>
</evidence>
<dbReference type="GeneID" id="101822709"/>
<dbReference type="InterPro" id="IPR000725">
    <property type="entry name" value="Olfact_rcpt"/>
</dbReference>
<dbReference type="Gene3D" id="1.20.1070.10">
    <property type="entry name" value="Rhodopsin 7-helix transmembrane proteins"/>
    <property type="match status" value="1"/>
</dbReference>
<feature type="transmembrane region" description="Helical" evidence="11">
    <location>
        <begin position="243"/>
        <end position="267"/>
    </location>
</feature>
<evidence type="ECO:0000256" key="1">
    <source>
        <dbReference type="ARBA" id="ARBA00004651"/>
    </source>
</evidence>
<gene>
    <name evidence="14" type="primary">LOC101822709</name>
</gene>
<evidence type="ECO:0000256" key="10">
    <source>
        <dbReference type="ARBA" id="ARBA00023224"/>
    </source>
</evidence>
<evidence type="ECO:0000256" key="7">
    <source>
        <dbReference type="ARBA" id="ARBA00023040"/>
    </source>
</evidence>
<keyword evidence="9" id="KW-0675">Receptor</keyword>
<dbReference type="GO" id="GO:0004984">
    <property type="term" value="F:olfactory receptor activity"/>
    <property type="evidence" value="ECO:0007669"/>
    <property type="project" value="InterPro"/>
</dbReference>
<dbReference type="PANTHER" id="PTHR26453">
    <property type="entry name" value="OLFACTORY RECEPTOR"/>
    <property type="match status" value="1"/>
</dbReference>
<evidence type="ECO:0000313" key="14">
    <source>
        <dbReference type="RefSeq" id="XP_005065073.2"/>
    </source>
</evidence>
<name>A0A1U7Q382_MESAU</name>
<evidence type="ECO:0000256" key="4">
    <source>
        <dbReference type="ARBA" id="ARBA00022692"/>
    </source>
</evidence>
<keyword evidence="8 11" id="KW-0472">Membrane</keyword>
<feature type="transmembrane region" description="Helical" evidence="11">
    <location>
        <begin position="32"/>
        <end position="54"/>
    </location>
</feature>
<dbReference type="Pfam" id="PF13853">
    <property type="entry name" value="7tm_4"/>
    <property type="match status" value="1"/>
</dbReference>
<proteinExistence type="predicted"/>
<reference evidence="14" key="1">
    <citation type="submission" date="2025-08" db="UniProtKB">
        <authorList>
            <consortium name="RefSeq"/>
        </authorList>
    </citation>
    <scope>IDENTIFICATION</scope>
    <source>
        <tissue evidence="14">Liver</tissue>
    </source>
</reference>
<sequence length="314" mass="35595">MKHEEFEVENNISTVMQFILLGFKALPSVQGILFALFSIIYMIILIGNCLIILITRFDPTLQKPMYFFLANFSSLEICYVSVTVPRILFNIWTQDRNISVLACAVQMCFFLMLGTDECFLLAVMSYDRYVAICNPLHYPLVMNPRKCTQLATASWFIGIPIQIGQTCWIFSMHFCNSNQIDHFFCDIPPILKLACGDTLVHELSVYVVVMVVAALPFMLVLTSYSKIIVTILRLPTAKGRAKAFSTCSSHLLVVVLFYGSGTITYLRPKSMHSPGTDKLLSLFYTIVTPMFNALIYSLRNKEVIAALRKLILQK</sequence>
<dbReference type="PRINTS" id="PR00237">
    <property type="entry name" value="GPCRRHODOPSN"/>
</dbReference>
<keyword evidence="4 11" id="KW-0812">Transmembrane</keyword>
<evidence type="ECO:0000313" key="13">
    <source>
        <dbReference type="Proteomes" id="UP000886700"/>
    </source>
</evidence>
<feature type="transmembrane region" description="Helical" evidence="11">
    <location>
        <begin position="279"/>
        <end position="298"/>
    </location>
</feature>
<keyword evidence="2" id="KW-1003">Cell membrane</keyword>
<keyword evidence="13" id="KW-1185">Reference proteome</keyword>
<dbReference type="eggNOG" id="ENOG502SI62">
    <property type="taxonomic scope" value="Eukaryota"/>
</dbReference>
<dbReference type="CDD" id="cd15225">
    <property type="entry name" value="7tmA_OR10A-like"/>
    <property type="match status" value="1"/>
</dbReference>
<evidence type="ECO:0000256" key="6">
    <source>
        <dbReference type="ARBA" id="ARBA00022989"/>
    </source>
</evidence>
<keyword evidence="7" id="KW-0297">G-protein coupled receptor</keyword>
<dbReference type="PRINTS" id="PR00245">
    <property type="entry name" value="OLFACTORYR"/>
</dbReference>
<dbReference type="InterPro" id="IPR000276">
    <property type="entry name" value="GPCR_Rhodpsn"/>
</dbReference>
<organism evidence="13 14">
    <name type="scientific">Mesocricetus auratus</name>
    <name type="common">Golden hamster</name>
    <dbReference type="NCBI Taxonomy" id="10036"/>
    <lineage>
        <taxon>Eukaryota</taxon>
        <taxon>Metazoa</taxon>
        <taxon>Chordata</taxon>
        <taxon>Craniata</taxon>
        <taxon>Vertebrata</taxon>
        <taxon>Euteleostomi</taxon>
        <taxon>Mammalia</taxon>
        <taxon>Eutheria</taxon>
        <taxon>Euarchontoglires</taxon>
        <taxon>Glires</taxon>
        <taxon>Rodentia</taxon>
        <taxon>Myomorpha</taxon>
        <taxon>Muroidea</taxon>
        <taxon>Cricetidae</taxon>
        <taxon>Cricetinae</taxon>
        <taxon>Mesocricetus</taxon>
    </lineage>
</organism>
<feature type="transmembrane region" description="Helical" evidence="11">
    <location>
        <begin position="100"/>
        <end position="126"/>
    </location>
</feature>
<feature type="transmembrane region" description="Helical" evidence="11">
    <location>
        <begin position="66"/>
        <end position="88"/>
    </location>
</feature>
<evidence type="ECO:0000256" key="8">
    <source>
        <dbReference type="ARBA" id="ARBA00023136"/>
    </source>
</evidence>
<dbReference type="KEGG" id="maua:101822709"/>
<evidence type="ECO:0000256" key="11">
    <source>
        <dbReference type="SAM" id="Phobius"/>
    </source>
</evidence>
<accession>A0A1U7Q382</accession>
<evidence type="ECO:0000256" key="9">
    <source>
        <dbReference type="ARBA" id="ARBA00023170"/>
    </source>
</evidence>
<dbReference type="OrthoDB" id="9975554at2759"/>
<dbReference type="GO" id="GO:0005886">
    <property type="term" value="C:plasma membrane"/>
    <property type="evidence" value="ECO:0007669"/>
    <property type="project" value="UniProtKB-SubCell"/>
</dbReference>
<dbReference type="PROSITE" id="PS50262">
    <property type="entry name" value="G_PROTEIN_RECEP_F1_2"/>
    <property type="match status" value="1"/>
</dbReference>
<keyword evidence="10" id="KW-0807">Transducer</keyword>
<dbReference type="RefSeq" id="XP_005065073.2">
    <property type="nucleotide sequence ID" value="XM_005065016.3"/>
</dbReference>
<dbReference type="FunFam" id="1.20.1070.10:FF:000001">
    <property type="entry name" value="Olfactory receptor"/>
    <property type="match status" value="1"/>
</dbReference>
<dbReference type="InterPro" id="IPR017452">
    <property type="entry name" value="GPCR_Rhodpsn_7TM"/>
</dbReference>
<feature type="domain" description="G-protein coupled receptors family 1 profile" evidence="12">
    <location>
        <begin position="47"/>
        <end position="296"/>
    </location>
</feature>